<accession>A0A2R4SVT7</accession>
<dbReference type="GeneID" id="55653787"/>
<sequence>MTSVAVAAPGLRQPGRPQLHCGQRQRRRRQFSCAEEHEEETGPDRESFGAGAVRAALQEGVVRIRETLVDRIESIAATEPSRPTDLPPLYLTAPAPARPGWRRPMTAMPGWTTPEHCARAVQEWRKSRLAEHIRHDRRHPGWDAIDWQAPASQGVGSVKRAALFRSQW</sequence>
<dbReference type="EMBL" id="CP026304">
    <property type="protein sequence ID" value="AVZ70975.1"/>
    <property type="molecule type" value="Genomic_DNA"/>
</dbReference>
<protein>
    <submittedName>
        <fullName evidence="2">Uncharacterized protein</fullName>
    </submittedName>
</protein>
<evidence type="ECO:0000256" key="1">
    <source>
        <dbReference type="SAM" id="MobiDB-lite"/>
    </source>
</evidence>
<proteinExistence type="predicted"/>
<dbReference type="OrthoDB" id="70513at2"/>
<dbReference type="Proteomes" id="UP000244201">
    <property type="component" value="Chromosome"/>
</dbReference>
<name>A0A2R4SVT7_9ACTN</name>
<gene>
    <name evidence="2" type="ORF">SLUN_00545</name>
</gene>
<dbReference type="KEGG" id="slk:SLUN_00545"/>
<evidence type="ECO:0000313" key="2">
    <source>
        <dbReference type="EMBL" id="AVZ70975.1"/>
    </source>
</evidence>
<feature type="region of interest" description="Disordered" evidence="1">
    <location>
        <begin position="79"/>
        <end position="102"/>
    </location>
</feature>
<dbReference type="AlphaFoldDB" id="A0A2R4SVT7"/>
<feature type="compositionally biased region" description="Low complexity" evidence="1">
    <location>
        <begin position="83"/>
        <end position="102"/>
    </location>
</feature>
<organism evidence="2 3">
    <name type="scientific">Streptomyces lunaelactis</name>
    <dbReference type="NCBI Taxonomy" id="1535768"/>
    <lineage>
        <taxon>Bacteria</taxon>
        <taxon>Bacillati</taxon>
        <taxon>Actinomycetota</taxon>
        <taxon>Actinomycetes</taxon>
        <taxon>Kitasatosporales</taxon>
        <taxon>Streptomycetaceae</taxon>
        <taxon>Streptomyces</taxon>
    </lineage>
</organism>
<reference evidence="2 3" key="1">
    <citation type="submission" date="2018-01" db="EMBL/GenBank/DDBJ databases">
        <title>Complete genome sequence of Streptomyces lunaelactis MM109T, a Ferroverdin A producer isolated from cave moonmilk deposits.</title>
        <authorList>
            <person name="Naome A."/>
            <person name="Martinet L."/>
            <person name="Maciejewska M."/>
            <person name="Anderssen S."/>
            <person name="Adam D."/>
            <person name="Tenconi E."/>
            <person name="Deflandre B."/>
            <person name="Arguelles-Arias A."/>
            <person name="Calusinska M."/>
            <person name="Copieters W."/>
            <person name="Karim L."/>
            <person name="Hanikenne M."/>
            <person name="Baurain D."/>
            <person name="van Wezel G."/>
            <person name="Smargiasso N."/>
            <person name="de Pauw E."/>
            <person name="Delfosse P."/>
            <person name="Rigali S."/>
        </authorList>
    </citation>
    <scope>NUCLEOTIDE SEQUENCE [LARGE SCALE GENOMIC DNA]</scope>
    <source>
        <strain evidence="2 3">MM109</strain>
    </source>
</reference>
<dbReference type="RefSeq" id="WP_108146670.1">
    <property type="nucleotide sequence ID" value="NZ_CP026304.1"/>
</dbReference>
<keyword evidence="3" id="KW-1185">Reference proteome</keyword>
<evidence type="ECO:0000313" key="3">
    <source>
        <dbReference type="Proteomes" id="UP000244201"/>
    </source>
</evidence>
<feature type="region of interest" description="Disordered" evidence="1">
    <location>
        <begin position="1"/>
        <end position="50"/>
    </location>
</feature>